<dbReference type="Proteomes" id="UP000008075">
    <property type="component" value="Chromosome"/>
</dbReference>
<dbReference type="HOGENOM" id="CLU_2866836_0_0_6"/>
<reference evidence="1 2" key="1">
    <citation type="journal article" date="2011" name="PLoS ONE">
        <title>The entomopathogenic bacterial endosymbionts xenorhabdus and photorhabdus: convergent lifestyles from divergent genomes.</title>
        <authorList>
            <person name="Chaston J.M."/>
            <person name="Suen G."/>
            <person name="Tucker S.L."/>
            <person name="Andersen A.W."/>
            <person name="Bhasin A."/>
            <person name="Bode E."/>
            <person name="Bode H.B."/>
            <person name="Brachmann A.O."/>
            <person name="Cowles C.E."/>
            <person name="Cowles K.N."/>
            <person name="Darby C."/>
            <person name="de Leon L."/>
            <person name="Drace K."/>
            <person name="Du Z."/>
            <person name="Givaudan A."/>
            <person name="Herbert Tran E.E."/>
            <person name="Jewell K.A."/>
            <person name="Knack J.J."/>
            <person name="Krasomil-Osterfeld K.C."/>
            <person name="Kukor R."/>
            <person name="Lanois A."/>
            <person name="Latreille P."/>
            <person name="Leimgruber N.K."/>
            <person name="Lipke C.M."/>
            <person name="Liu R."/>
            <person name="Lu X."/>
            <person name="Martens E.C."/>
            <person name="Marri P.R."/>
            <person name="Medigue C."/>
            <person name="Menard M.L."/>
            <person name="Miller N.M."/>
            <person name="Morales-Soto N."/>
            <person name="Norton S."/>
            <person name="Ogier J.C."/>
            <person name="Orchard S.S."/>
            <person name="Park D."/>
            <person name="Park Y."/>
            <person name="Qurollo B.A."/>
            <person name="Sugar D.R."/>
            <person name="Richards G.R."/>
            <person name="Rouy Z."/>
            <person name="Slominski B."/>
            <person name="Slominski K."/>
            <person name="Snyder H."/>
            <person name="Tjaden B.C."/>
            <person name="van der Hoeven R."/>
            <person name="Welch R.D."/>
            <person name="Wheeler C."/>
            <person name="Xiang B."/>
            <person name="Barbazuk B."/>
            <person name="Gaudriault S."/>
            <person name="Goodner B."/>
            <person name="Slater S.C."/>
            <person name="Forst S."/>
            <person name="Goldman B.S."/>
            <person name="Goodrich-Blair H."/>
        </authorList>
    </citation>
    <scope>NUCLEOTIDE SEQUENCE [LARGE SCALE GENOMIC DNA]</scope>
    <source>
        <strain evidence="2">ATCC 19061 / DSM 3370 / CCUG 14189 / LMG 1036 / NCIMB 9965 / AN6</strain>
    </source>
</reference>
<organism evidence="1 2">
    <name type="scientific">Xenorhabdus nematophila (strain ATCC 19061 / DSM 3370 / CCUG 14189 / LMG 1036 / NCIMB 9965 / AN6)</name>
    <dbReference type="NCBI Taxonomy" id="406817"/>
    <lineage>
        <taxon>Bacteria</taxon>
        <taxon>Pseudomonadati</taxon>
        <taxon>Pseudomonadota</taxon>
        <taxon>Gammaproteobacteria</taxon>
        <taxon>Enterobacterales</taxon>
        <taxon>Morganellaceae</taxon>
        <taxon>Xenorhabdus</taxon>
    </lineage>
</organism>
<dbReference type="KEGG" id="xne:XNC1_3480"/>
<protein>
    <submittedName>
        <fullName evidence="1">Uncharacterized protein</fullName>
    </submittedName>
</protein>
<gene>
    <name evidence="1" type="ordered locus">XNC1_3480</name>
</gene>
<accession>D3V9H0</accession>
<evidence type="ECO:0000313" key="1">
    <source>
        <dbReference type="EMBL" id="CBJ91520.1"/>
    </source>
</evidence>
<keyword evidence="2" id="KW-1185">Reference proteome</keyword>
<dbReference type="eggNOG" id="COG0582">
    <property type="taxonomic scope" value="Bacteria"/>
</dbReference>
<name>D3V9H0_XENNA</name>
<evidence type="ECO:0000313" key="2">
    <source>
        <dbReference type="Proteomes" id="UP000008075"/>
    </source>
</evidence>
<sequence length="64" mass="7475">MAQKSARSKIERFRKEFITHTRQAGAHYKTQGFSEREALAQVSMDLGHGDGRGRYIRQVYYQNI</sequence>
<proteinExistence type="predicted"/>
<dbReference type="AlphaFoldDB" id="D3V9H0"/>
<dbReference type="EMBL" id="FN667742">
    <property type="protein sequence ID" value="CBJ91520.1"/>
    <property type="molecule type" value="Genomic_DNA"/>
</dbReference>